<dbReference type="EnsemblPlants" id="AVESA.00010b.r2.6DG1172200.1">
    <property type="protein sequence ID" value="AVESA.00010b.r2.6DG1172200.1.CDS"/>
    <property type="gene ID" value="AVESA.00010b.r2.6DG1172200"/>
</dbReference>
<protein>
    <submittedName>
        <fullName evidence="1">Uncharacterized protein</fullName>
    </submittedName>
</protein>
<reference evidence="1" key="2">
    <citation type="submission" date="2025-09" db="UniProtKB">
        <authorList>
            <consortium name="EnsemblPlants"/>
        </authorList>
    </citation>
    <scope>IDENTIFICATION</scope>
</reference>
<accession>A0ACD5ZL27</accession>
<evidence type="ECO:0000313" key="2">
    <source>
        <dbReference type="Proteomes" id="UP001732700"/>
    </source>
</evidence>
<evidence type="ECO:0000313" key="1">
    <source>
        <dbReference type="EnsemblPlants" id="AVESA.00010b.r2.6DG1172200.1.CDS"/>
    </source>
</evidence>
<name>A0ACD5ZL27_AVESA</name>
<dbReference type="Proteomes" id="UP001732700">
    <property type="component" value="Chromosome 6D"/>
</dbReference>
<organism evidence="1 2">
    <name type="scientific">Avena sativa</name>
    <name type="common">Oat</name>
    <dbReference type="NCBI Taxonomy" id="4498"/>
    <lineage>
        <taxon>Eukaryota</taxon>
        <taxon>Viridiplantae</taxon>
        <taxon>Streptophyta</taxon>
        <taxon>Embryophyta</taxon>
        <taxon>Tracheophyta</taxon>
        <taxon>Spermatophyta</taxon>
        <taxon>Magnoliopsida</taxon>
        <taxon>Liliopsida</taxon>
        <taxon>Poales</taxon>
        <taxon>Poaceae</taxon>
        <taxon>BOP clade</taxon>
        <taxon>Pooideae</taxon>
        <taxon>Poodae</taxon>
        <taxon>Poeae</taxon>
        <taxon>Poeae Chloroplast Group 1 (Aveneae type)</taxon>
        <taxon>Aveninae</taxon>
        <taxon>Avena</taxon>
    </lineage>
</organism>
<proteinExistence type="predicted"/>
<keyword evidence="2" id="KW-1185">Reference proteome</keyword>
<sequence length="418" mass="47663">MLTTRRGRLLKYAKDFFFLLGKTLKIVRLRYLALVSRFHRAPEKPKPLSQHRNCSERRRRVEMADDTESEQAAVLADGNPPPLSKSARKKLLKQERQAARKAERKVAEKERRRADIERRRREWEESLAAAPSEEAREEMLAARRETRLERVGKRVEERGARAERLRRAAEGAGQKVVLDLEFADLMRPNELHSLTQQIMYCYAVNGRSATPAHLWLTGCSGEMGTQVQRIPGFNKWIIEKEAKPYLEAFADCKENLVYLTADAETVLDDLDMSKIYIIGGLVDRNRWKGITQKKAVDQGIQSAKLPIGNYLKMSSSQVLTVNQVFEIMQKFVETKDWKTAFFHVIPQRKRGEAGAADDEVEASMGDDAALEGTTDGDHPKKDLDKCSDEEVDNDDDGCDEEDDASKKRHCVRNENGKS</sequence>
<reference evidence="1" key="1">
    <citation type="submission" date="2021-05" db="EMBL/GenBank/DDBJ databases">
        <authorList>
            <person name="Scholz U."/>
            <person name="Mascher M."/>
            <person name="Fiebig A."/>
        </authorList>
    </citation>
    <scope>NUCLEOTIDE SEQUENCE [LARGE SCALE GENOMIC DNA]</scope>
</reference>